<evidence type="ECO:0000256" key="1">
    <source>
        <dbReference type="SAM" id="Phobius"/>
    </source>
</evidence>
<keyword evidence="1" id="KW-1133">Transmembrane helix</keyword>
<keyword evidence="1" id="KW-0472">Membrane</keyword>
<evidence type="ECO:0000313" key="2">
    <source>
        <dbReference type="EMBL" id="MFC3965234.1"/>
    </source>
</evidence>
<evidence type="ECO:0000313" key="3">
    <source>
        <dbReference type="Proteomes" id="UP001595696"/>
    </source>
</evidence>
<evidence type="ECO:0008006" key="4">
    <source>
        <dbReference type="Google" id="ProtNLM"/>
    </source>
</evidence>
<name>A0ABV8DZF9_9NOCA</name>
<dbReference type="RefSeq" id="WP_378614985.1">
    <property type="nucleotide sequence ID" value="NZ_JBHSAX010000019.1"/>
</dbReference>
<feature type="transmembrane region" description="Helical" evidence="1">
    <location>
        <begin position="7"/>
        <end position="25"/>
    </location>
</feature>
<comment type="caution">
    <text evidence="2">The sequence shown here is derived from an EMBL/GenBank/DDBJ whole genome shotgun (WGS) entry which is preliminary data.</text>
</comment>
<gene>
    <name evidence="2" type="ORF">ACFO0B_24875</name>
</gene>
<proteinExistence type="predicted"/>
<reference evidence="3" key="1">
    <citation type="journal article" date="2019" name="Int. J. Syst. Evol. Microbiol.">
        <title>The Global Catalogue of Microorganisms (GCM) 10K type strain sequencing project: providing services to taxonomists for standard genome sequencing and annotation.</title>
        <authorList>
            <consortium name="The Broad Institute Genomics Platform"/>
            <consortium name="The Broad Institute Genome Sequencing Center for Infectious Disease"/>
            <person name="Wu L."/>
            <person name="Ma J."/>
        </authorList>
    </citation>
    <scope>NUCLEOTIDE SEQUENCE [LARGE SCALE GENOMIC DNA]</scope>
    <source>
        <strain evidence="3">CGMCC 4.7330</strain>
    </source>
</reference>
<feature type="transmembrane region" description="Helical" evidence="1">
    <location>
        <begin position="37"/>
        <end position="56"/>
    </location>
</feature>
<protein>
    <recommendedName>
        <fullName evidence="4">Secreted protein with PEP-CTERM sorting signal</fullName>
    </recommendedName>
</protein>
<dbReference type="Proteomes" id="UP001595696">
    <property type="component" value="Unassembled WGS sequence"/>
</dbReference>
<dbReference type="EMBL" id="JBHSAX010000019">
    <property type="protein sequence ID" value="MFC3965234.1"/>
    <property type="molecule type" value="Genomic_DNA"/>
</dbReference>
<organism evidence="2 3">
    <name type="scientific">Nocardia jiangsuensis</name>
    <dbReference type="NCBI Taxonomy" id="1691563"/>
    <lineage>
        <taxon>Bacteria</taxon>
        <taxon>Bacillati</taxon>
        <taxon>Actinomycetota</taxon>
        <taxon>Actinomycetes</taxon>
        <taxon>Mycobacteriales</taxon>
        <taxon>Nocardiaceae</taxon>
        <taxon>Nocardia</taxon>
    </lineage>
</organism>
<accession>A0ABV8DZF9</accession>
<keyword evidence="1" id="KW-0812">Transmembrane</keyword>
<sequence length="72" mass="7767">MHNPVNRFVLAGIFATLGYVALKLVLDGAPAEVDTWIGTFCTGIVVGGAVVLGLSWQQRRKQAKEEDGQPQK</sequence>
<keyword evidence="3" id="KW-1185">Reference proteome</keyword>